<dbReference type="SUPFAM" id="SSF53335">
    <property type="entry name" value="S-adenosyl-L-methionine-dependent methyltransferases"/>
    <property type="match status" value="1"/>
</dbReference>
<evidence type="ECO:0000313" key="5">
    <source>
        <dbReference type="EMBL" id="QKE89915.1"/>
    </source>
</evidence>
<dbReference type="Pfam" id="PF01135">
    <property type="entry name" value="PCMT"/>
    <property type="match status" value="1"/>
</dbReference>
<dbReference type="AlphaFoldDB" id="A0A6M8HNP2"/>
<accession>A0A6M8HNP2</accession>
<comment type="similarity">
    <text evidence="1">Belongs to the methyltransferase superfamily. L-isoaspartyl/D-aspartyl protein methyltransferase family.</text>
</comment>
<evidence type="ECO:0000256" key="3">
    <source>
        <dbReference type="ARBA" id="ARBA00030757"/>
    </source>
</evidence>
<organism evidence="5 6">
    <name type="scientific">Lichenicola cladoniae</name>
    <dbReference type="NCBI Taxonomy" id="1484109"/>
    <lineage>
        <taxon>Bacteria</taxon>
        <taxon>Pseudomonadati</taxon>
        <taxon>Pseudomonadota</taxon>
        <taxon>Alphaproteobacteria</taxon>
        <taxon>Acetobacterales</taxon>
        <taxon>Acetobacteraceae</taxon>
        <taxon>Lichenicola</taxon>
    </lineage>
</organism>
<sequence>MSQSTLPIAPGRAAPTSDIDGMPDMEFARHRMVDTQIRPVKVSDPRILKIMRTLPRERFVPADRAPVAYTDQNISLGDGRVLTEPRVIARMVQSLVPRRGERALVVGAGTGYAACLLEALGIDVVALEQNQALAVLGHALVAELAPAVRYQVGPLSDGYAELGPYDLILIDGAVRAIPDGLAAQLAPGGRMCGVLALEGHVATAFLAEASPVVGVATLKARPQFDAATPLLPELAPAPAFSF</sequence>
<dbReference type="InterPro" id="IPR029063">
    <property type="entry name" value="SAM-dependent_MTases_sf"/>
</dbReference>
<reference evidence="5 6" key="1">
    <citation type="journal article" date="2014" name="World J. Microbiol. Biotechnol.">
        <title>Biodiversity and physiological characteristics of Antarctic and Arctic lichens-associated bacteria.</title>
        <authorList>
            <person name="Lee Y.M."/>
            <person name="Kim E.H."/>
            <person name="Lee H.K."/>
            <person name="Hong S.G."/>
        </authorList>
    </citation>
    <scope>NUCLEOTIDE SEQUENCE [LARGE SCALE GENOMIC DNA]</scope>
    <source>
        <strain evidence="5 6">PAMC 26569</strain>
    </source>
</reference>
<evidence type="ECO:0000256" key="1">
    <source>
        <dbReference type="ARBA" id="ARBA00005369"/>
    </source>
</evidence>
<dbReference type="GO" id="GO:0032259">
    <property type="term" value="P:methylation"/>
    <property type="evidence" value="ECO:0007669"/>
    <property type="project" value="UniProtKB-KW"/>
</dbReference>
<dbReference type="Proteomes" id="UP000500767">
    <property type="component" value="Chromosome"/>
</dbReference>
<gene>
    <name evidence="5" type="ORF">HN018_07525</name>
</gene>
<dbReference type="EMBL" id="CP053708">
    <property type="protein sequence ID" value="QKE89915.1"/>
    <property type="molecule type" value="Genomic_DNA"/>
</dbReference>
<dbReference type="GO" id="GO:0004719">
    <property type="term" value="F:protein-L-isoaspartate (D-aspartate) O-methyltransferase activity"/>
    <property type="evidence" value="ECO:0007669"/>
    <property type="project" value="InterPro"/>
</dbReference>
<feature type="region of interest" description="Disordered" evidence="4">
    <location>
        <begin position="1"/>
        <end position="22"/>
    </location>
</feature>
<keyword evidence="5" id="KW-0808">Transferase</keyword>
<evidence type="ECO:0000256" key="2">
    <source>
        <dbReference type="ARBA" id="ARBA00013346"/>
    </source>
</evidence>
<evidence type="ECO:0000256" key="4">
    <source>
        <dbReference type="SAM" id="MobiDB-lite"/>
    </source>
</evidence>
<dbReference type="PANTHER" id="PTHR11579:SF18">
    <property type="entry name" value="PROTEIN-L-ISOASPARTATE O-METHYLTRANSFERASE"/>
    <property type="match status" value="1"/>
</dbReference>
<evidence type="ECO:0000313" key="6">
    <source>
        <dbReference type="Proteomes" id="UP000500767"/>
    </source>
</evidence>
<dbReference type="KEGG" id="lck:HN018_07525"/>
<name>A0A6M8HNP2_9PROT</name>
<dbReference type="InterPro" id="IPR000682">
    <property type="entry name" value="PCMT"/>
</dbReference>
<dbReference type="GO" id="GO:0005737">
    <property type="term" value="C:cytoplasm"/>
    <property type="evidence" value="ECO:0007669"/>
    <property type="project" value="TreeGrafter"/>
</dbReference>
<protein>
    <recommendedName>
        <fullName evidence="2">Protein-L-isoaspartate O-methyltransferase</fullName>
    </recommendedName>
    <alternativeName>
        <fullName evidence="3">Protein L-isoaspartyl methyltransferase</fullName>
    </alternativeName>
</protein>
<proteinExistence type="inferred from homology"/>
<keyword evidence="5" id="KW-0489">Methyltransferase</keyword>
<dbReference type="Gene3D" id="3.40.50.150">
    <property type="entry name" value="Vaccinia Virus protein VP39"/>
    <property type="match status" value="1"/>
</dbReference>
<dbReference type="RefSeq" id="WP_171834904.1">
    <property type="nucleotide sequence ID" value="NZ_CP053708.1"/>
</dbReference>
<keyword evidence="6" id="KW-1185">Reference proteome</keyword>
<dbReference type="CDD" id="cd02440">
    <property type="entry name" value="AdoMet_MTases"/>
    <property type="match status" value="1"/>
</dbReference>
<dbReference type="PANTHER" id="PTHR11579">
    <property type="entry name" value="PROTEIN-L-ISOASPARTATE O-METHYLTRANSFERASE"/>
    <property type="match status" value="1"/>
</dbReference>